<reference evidence="1 2" key="1">
    <citation type="submission" date="2024-03" db="EMBL/GenBank/DDBJ databases">
        <title>The Acrasis kona genome and developmental transcriptomes reveal deep origins of eukaryotic multicellular pathways.</title>
        <authorList>
            <person name="Sheikh S."/>
            <person name="Fu C.-J."/>
            <person name="Brown M.W."/>
            <person name="Baldauf S.L."/>
        </authorList>
    </citation>
    <scope>NUCLEOTIDE SEQUENCE [LARGE SCALE GENOMIC DNA]</scope>
    <source>
        <strain evidence="1 2">ATCC MYA-3509</strain>
    </source>
</reference>
<dbReference type="Proteomes" id="UP001431209">
    <property type="component" value="Unassembled WGS sequence"/>
</dbReference>
<keyword evidence="2" id="KW-1185">Reference proteome</keyword>
<dbReference type="EMBL" id="JAOPGA020001454">
    <property type="protein sequence ID" value="KAL0488610.1"/>
    <property type="molecule type" value="Genomic_DNA"/>
</dbReference>
<evidence type="ECO:0000313" key="2">
    <source>
        <dbReference type="Proteomes" id="UP001431209"/>
    </source>
</evidence>
<protein>
    <submittedName>
        <fullName evidence="1">Protein translocase subunit SecA</fullName>
    </submittedName>
</protein>
<accession>A0AAW2ZII6</accession>
<comment type="caution">
    <text evidence="1">The sequence shown here is derived from an EMBL/GenBank/DDBJ whole genome shotgun (WGS) entry which is preliminary data.</text>
</comment>
<dbReference type="AlphaFoldDB" id="A0AAW2ZII6"/>
<organism evidence="1 2">
    <name type="scientific">Acrasis kona</name>
    <dbReference type="NCBI Taxonomy" id="1008807"/>
    <lineage>
        <taxon>Eukaryota</taxon>
        <taxon>Discoba</taxon>
        <taxon>Heterolobosea</taxon>
        <taxon>Tetramitia</taxon>
        <taxon>Eutetramitia</taxon>
        <taxon>Acrasidae</taxon>
        <taxon>Acrasis</taxon>
    </lineage>
</organism>
<proteinExistence type="predicted"/>
<sequence length="128" mass="14653">MDVVNESTFLATSPQKISISKHHELFSHYDALIKQMDKLRSEAFSRIHDRIKRTQYIAHISVEQLGNLESKIADIETKVADAKNQNIGDLLGYKDNSFSGINIDQLIDGVEDDDEQEEQEEKVLYDDN</sequence>
<gene>
    <name evidence="1" type="ORF">AKO1_015707</name>
</gene>
<name>A0AAW2ZII6_9EUKA</name>
<evidence type="ECO:0000313" key="1">
    <source>
        <dbReference type="EMBL" id="KAL0488610.1"/>
    </source>
</evidence>